<reference evidence="2 3" key="1">
    <citation type="submission" date="2021-01" db="EMBL/GenBank/DDBJ databases">
        <title>Aequorivita sp. strain KX20305, a bacterium isolated from the sediment collected at a cold seep field in South China Sea.</title>
        <authorList>
            <person name="Zhang H."/>
            <person name="Li C."/>
        </authorList>
    </citation>
    <scope>NUCLEOTIDE SEQUENCE [LARGE SCALE GENOMIC DNA]</scope>
    <source>
        <strain evidence="2 3">KX20305</strain>
    </source>
</reference>
<evidence type="ECO:0008006" key="4">
    <source>
        <dbReference type="Google" id="ProtNLM"/>
    </source>
</evidence>
<dbReference type="EMBL" id="CP068439">
    <property type="protein sequence ID" value="QQX77222.1"/>
    <property type="molecule type" value="Genomic_DNA"/>
</dbReference>
<feature type="compositionally biased region" description="Basic residues" evidence="1">
    <location>
        <begin position="126"/>
        <end position="143"/>
    </location>
</feature>
<protein>
    <recommendedName>
        <fullName evidence="4">DUF4890 domain-containing protein</fullName>
    </recommendedName>
</protein>
<dbReference type="Proteomes" id="UP000629420">
    <property type="component" value="Chromosome"/>
</dbReference>
<feature type="region of interest" description="Disordered" evidence="1">
    <location>
        <begin position="119"/>
        <end position="143"/>
    </location>
</feature>
<organism evidence="2 3">
    <name type="scientific">Aequorivita iocasae</name>
    <dbReference type="NCBI Taxonomy" id="2803865"/>
    <lineage>
        <taxon>Bacteria</taxon>
        <taxon>Pseudomonadati</taxon>
        <taxon>Bacteroidota</taxon>
        <taxon>Flavobacteriia</taxon>
        <taxon>Flavobacteriales</taxon>
        <taxon>Flavobacteriaceae</taxon>
        <taxon>Aequorivita</taxon>
    </lineage>
</organism>
<evidence type="ECO:0000313" key="2">
    <source>
        <dbReference type="EMBL" id="QQX77222.1"/>
    </source>
</evidence>
<dbReference type="RefSeq" id="WP_202337123.1">
    <property type="nucleotide sequence ID" value="NZ_CP068439.1"/>
</dbReference>
<gene>
    <name evidence="2" type="ORF">JK629_02825</name>
</gene>
<evidence type="ECO:0000256" key="1">
    <source>
        <dbReference type="SAM" id="MobiDB-lite"/>
    </source>
</evidence>
<accession>A0ABX7DUK7</accession>
<evidence type="ECO:0000313" key="3">
    <source>
        <dbReference type="Proteomes" id="UP000629420"/>
    </source>
</evidence>
<keyword evidence="3" id="KW-1185">Reference proteome</keyword>
<name>A0ABX7DUK7_9FLAO</name>
<sequence>MKKAMIILLAFTTFAITAQNKDADRREQRKEMKENFTAEQKAELRAKKMTLALDLNQSQQEKVKKVFLEMEATKPKRPHNWKEMTDTQKFEAKNTMLDSRIAMKKEMKNILTEEQFTKWEKQQQHREHRFKNKKGNKQSLHRQ</sequence>
<proteinExistence type="predicted"/>